<dbReference type="OrthoDB" id="408457at2759"/>
<evidence type="ECO:0000313" key="3">
    <source>
        <dbReference type="Proteomes" id="UP001152320"/>
    </source>
</evidence>
<accession>A0A9Q1HDN5</accession>
<gene>
    <name evidence="2" type="ORF">HOLleu_12280</name>
</gene>
<evidence type="ECO:0000256" key="1">
    <source>
        <dbReference type="SAM" id="Phobius"/>
    </source>
</evidence>
<protein>
    <submittedName>
        <fullName evidence="2">Uncharacterized protein</fullName>
    </submittedName>
</protein>
<dbReference type="EMBL" id="JAIZAY010000005">
    <property type="protein sequence ID" value="KAJ8041458.1"/>
    <property type="molecule type" value="Genomic_DNA"/>
</dbReference>
<dbReference type="Proteomes" id="UP001152320">
    <property type="component" value="Chromosome 5"/>
</dbReference>
<evidence type="ECO:0000313" key="2">
    <source>
        <dbReference type="EMBL" id="KAJ8041458.1"/>
    </source>
</evidence>
<reference evidence="2" key="1">
    <citation type="submission" date="2021-10" db="EMBL/GenBank/DDBJ databases">
        <title>Tropical sea cucumber genome reveals ecological adaptation and Cuvierian tubules defense mechanism.</title>
        <authorList>
            <person name="Chen T."/>
        </authorList>
    </citation>
    <scope>NUCLEOTIDE SEQUENCE</scope>
    <source>
        <strain evidence="2">Nanhai2018</strain>
        <tissue evidence="2">Muscle</tissue>
    </source>
</reference>
<keyword evidence="3" id="KW-1185">Reference proteome</keyword>
<comment type="caution">
    <text evidence="2">The sequence shown here is derived from an EMBL/GenBank/DDBJ whole genome shotgun (WGS) entry which is preliminary data.</text>
</comment>
<feature type="transmembrane region" description="Helical" evidence="1">
    <location>
        <begin position="7"/>
        <end position="27"/>
    </location>
</feature>
<organism evidence="2 3">
    <name type="scientific">Holothuria leucospilota</name>
    <name type="common">Black long sea cucumber</name>
    <name type="synonym">Mertensiothuria leucospilota</name>
    <dbReference type="NCBI Taxonomy" id="206669"/>
    <lineage>
        <taxon>Eukaryota</taxon>
        <taxon>Metazoa</taxon>
        <taxon>Echinodermata</taxon>
        <taxon>Eleutherozoa</taxon>
        <taxon>Echinozoa</taxon>
        <taxon>Holothuroidea</taxon>
        <taxon>Aspidochirotacea</taxon>
        <taxon>Aspidochirotida</taxon>
        <taxon>Holothuriidae</taxon>
        <taxon>Holothuria</taxon>
    </lineage>
</organism>
<sequence>MHQGTKTIPIILACLEGLVILMLIFFWRLNYFSLSKYITNPSYSIVWGTSPKAKEYHSRYRIMEDFQTQNDTSFSAAAVTPPTLTMEGCPSGWRYEVVRFHSSGLPAAQVCRNMSGSHHWICAKGWEPLREDPYCVKVSKIENVSASVSALRDKSAVLRAQTRPSCLVADKFKLLFYQLPGTPVEVSPSVFRIRRENDQSHQTPEQYQKFTFISHPCSRLINFWEEISNSTFNVSFTSFLNGGLPPKKPLILSDGTRLKTQTEMLFDNDVYFRLDQYLVLERWNESLSELIKRANFGPNILQLLEMKVSDIRKCSQMYTLEMWLRMTDSYAIDFCVFQYSTNVYDANIIPPLNFTGQTLAARYKFCRQKIKDVQDSDVLKHSHFPLVSSANPCTIYTYYQPAFDGSFDIITNRNVLRLWERTWVSAGWQTRVLNESDAMSHPDYTNLKRKFQSLPTVNSKRYELACFLRYLAMAVVGGGWMSDYDMLPLHFPPCSKIPFNGSFTLWSAHIPCLVSASAHYYTRIANLMADVALQWRWHTDFFVNEATGVAQVSDMTVFSLLVHQDRVKSFEVIIETHDFLRAGFACNKSVHLLENQNSGYLPEWISSLPCGVHISHAFMDWIRKRNITLWPGLSWDTEQLLPTFRQKLMNYVHKIFLQKCNLAFKTEELEQG</sequence>
<dbReference type="AlphaFoldDB" id="A0A9Q1HDN5"/>
<keyword evidence="1" id="KW-0812">Transmembrane</keyword>
<proteinExistence type="predicted"/>
<name>A0A9Q1HDN5_HOLLE</name>
<keyword evidence="1" id="KW-0472">Membrane</keyword>
<keyword evidence="1" id="KW-1133">Transmembrane helix</keyword>